<feature type="transmembrane region" description="Helical" evidence="1">
    <location>
        <begin position="190"/>
        <end position="214"/>
    </location>
</feature>
<dbReference type="AlphaFoldDB" id="A0A1W7ADZ9"/>
<dbReference type="STRING" id="1855823.MCCS_22470"/>
<gene>
    <name evidence="3" type="ORF">MCCS_22470</name>
</gene>
<sequence>MNNKQTLHYSTYLSNALKAIKENLFLIGIGLFWIIRDGFSLDAIQNNMFAVFMLIITLINVVLRIIEARITQYWIEDDKLMLETGLISKKIKEIYIGKIQTIDTNAGVANQILGGVIMQVRTAGDGIELNSISKSEAERLSNFLTERKRQLRSDVAAGDEAVISESAAADSRLNADDRFEVIYRLAFKDLLFMSATSSGMFTVIAIVLGLYSQIDEIIPLDGFLNPVKVLIGEGYVYVIGLSIILLIMSYIIGIFVTAMKYHRYTVRYDGEVINVNYGLFERIDKYIVGKNIQSVKETQSYFRKLFNKTKFTVVTTSEMKDEEEIGNDEIELLPFISRDKGYEIVHRLLPYNFNAVNHVIPKRSIRRYFQVSWLFIIIITSVVQYYWFDYAWIIGLLLLVLTFITAIIKYKNSGYAIIDDELSVSNGGLLSMTTTYIKERNIISLSVKSTPFMNKANLRNIEVDVAAGMLGSTTSLDFIELDDAAQIYDWFMMKERSEYEADA</sequence>
<evidence type="ECO:0000313" key="4">
    <source>
        <dbReference type="Proteomes" id="UP000194154"/>
    </source>
</evidence>
<keyword evidence="1" id="KW-0472">Membrane</keyword>
<feature type="domain" description="YdbS-like PH" evidence="2">
    <location>
        <begin position="69"/>
        <end position="143"/>
    </location>
</feature>
<accession>A0A1W7ADZ9</accession>
<evidence type="ECO:0000259" key="2">
    <source>
        <dbReference type="Pfam" id="PF03703"/>
    </source>
</evidence>
<dbReference type="KEGG" id="mcak:MCCS_22470"/>
<keyword evidence="1" id="KW-0812">Transmembrane</keyword>
<evidence type="ECO:0000313" key="3">
    <source>
        <dbReference type="EMBL" id="ARQ07829.1"/>
    </source>
</evidence>
<feature type="domain" description="YdbS-like PH" evidence="2">
    <location>
        <begin position="261"/>
        <end position="344"/>
    </location>
</feature>
<dbReference type="Pfam" id="PF03703">
    <property type="entry name" value="bPH_2"/>
    <property type="match status" value="3"/>
</dbReference>
<organism evidence="3 4">
    <name type="scientific">Macrococcoides canis</name>
    <dbReference type="NCBI Taxonomy" id="1855823"/>
    <lineage>
        <taxon>Bacteria</taxon>
        <taxon>Bacillati</taxon>
        <taxon>Bacillota</taxon>
        <taxon>Bacilli</taxon>
        <taxon>Bacillales</taxon>
        <taxon>Staphylococcaceae</taxon>
        <taxon>Macrococcoides</taxon>
    </lineage>
</organism>
<dbReference type="PIRSF" id="PIRSF026631">
    <property type="entry name" value="UCP026631"/>
    <property type="match status" value="1"/>
</dbReference>
<dbReference type="InterPro" id="IPR005182">
    <property type="entry name" value="YdbS-like_PH"/>
</dbReference>
<protein>
    <submittedName>
        <fullName evidence="3">Bacterial membrane flanked domain protein</fullName>
    </submittedName>
</protein>
<dbReference type="PANTHER" id="PTHR34473">
    <property type="entry name" value="UPF0699 TRANSMEMBRANE PROTEIN YDBS"/>
    <property type="match status" value="1"/>
</dbReference>
<dbReference type="Proteomes" id="UP000194154">
    <property type="component" value="Chromosome"/>
</dbReference>
<keyword evidence="1" id="KW-1133">Transmembrane helix</keyword>
<feature type="transmembrane region" description="Helical" evidence="1">
    <location>
        <begin position="392"/>
        <end position="410"/>
    </location>
</feature>
<feature type="transmembrane region" description="Helical" evidence="1">
    <location>
        <begin position="12"/>
        <end position="35"/>
    </location>
</feature>
<evidence type="ECO:0000256" key="1">
    <source>
        <dbReference type="SAM" id="Phobius"/>
    </source>
</evidence>
<proteinExistence type="predicted"/>
<dbReference type="RefSeq" id="WP_086043359.1">
    <property type="nucleotide sequence ID" value="NZ_CBCRZA010000010.1"/>
</dbReference>
<keyword evidence="4" id="KW-1185">Reference proteome</keyword>
<feature type="transmembrane region" description="Helical" evidence="1">
    <location>
        <begin position="234"/>
        <end position="258"/>
    </location>
</feature>
<dbReference type="PANTHER" id="PTHR34473:SF2">
    <property type="entry name" value="UPF0699 TRANSMEMBRANE PROTEIN YDBT"/>
    <property type="match status" value="1"/>
</dbReference>
<dbReference type="GeneID" id="35296330"/>
<feature type="transmembrane region" description="Helical" evidence="1">
    <location>
        <begin position="368"/>
        <end position="386"/>
    </location>
</feature>
<feature type="domain" description="YdbS-like PH" evidence="2">
    <location>
        <begin position="410"/>
        <end position="490"/>
    </location>
</feature>
<dbReference type="EMBL" id="CP021059">
    <property type="protein sequence ID" value="ARQ07829.1"/>
    <property type="molecule type" value="Genomic_DNA"/>
</dbReference>
<dbReference type="OrthoDB" id="2195155at2"/>
<feature type="transmembrane region" description="Helical" evidence="1">
    <location>
        <begin position="47"/>
        <end position="66"/>
    </location>
</feature>
<dbReference type="InterPro" id="IPR014529">
    <property type="entry name" value="UCP026631"/>
</dbReference>
<reference evidence="3 4" key="1">
    <citation type="journal article" date="2017" name="Int. J. Syst. Evol. Microbiol.">
        <title>Macrococcus canis sp. nov., a skin bacterium associated with infections in dogs.</title>
        <authorList>
            <person name="Gobeli Brawand S."/>
            <person name="Cotting K."/>
            <person name="Gomez-Sanz E."/>
            <person name="Collaud A."/>
            <person name="Thomann A."/>
            <person name="Brodard I."/>
            <person name="Rodriguez-Campos S."/>
            <person name="Strauss C."/>
            <person name="Perreten V."/>
        </authorList>
    </citation>
    <scope>NUCLEOTIDE SEQUENCE [LARGE SCALE GENOMIC DNA]</scope>
    <source>
        <strain evidence="3 4">KM45013</strain>
    </source>
</reference>
<name>A0A1W7ADZ9_9STAP</name>